<proteinExistence type="predicted"/>
<dbReference type="OrthoDB" id="6053567at2"/>
<dbReference type="NCBIfam" id="TIGR01414">
    <property type="entry name" value="autotrans_barl"/>
    <property type="match status" value="1"/>
</dbReference>
<sequence>MFLRGSLALFLYLNSSYGSCISQSGAIGICVDGGGDKSSDFGITWNGLHGGGEIYQPFKKGGTPVDKLSFVFDLNTQDDDLVAKIIGSSLEINGNGKSLQMNDGNGTIAFLLQDDGDKSIALSLGKKDSSLPALKGNLIIDGESGTNTFVGTFGGEGISGDVLLGIFGSNSFNFTNHAKITGKITLQAGDTTFSSDKKSTSIMGGIFSDLGDGKLIFYDTKVHISGNLDNEGSNSGDGAIVANGGDTSLVFNTEHQNITVENKISVGNKATSHILIDITQNDSTLTLNGVSTQDGSGGTQIKFGGENATLILKEKSQQPGFNFYGGGNTITFEGKNSKILGNVSSFATKISIQPSQRTSDGLFSKQVISNLRKNLIVFNGDNGSILGNLYTQKGNNEVLFKGEGTNIIKGDITTKSGSNSVSFENTNSQSNTIIGNVYTLGLSAQTSITFGGKTTNTIQGNVSTNSGKTTIDFLGNGSISGKVHVGSDTDIYGESIILVSSHKVEIGGVEVGGQSHAFNRVKGENGNLTILTIASGDGMGNSVYAKNPHGSNSIQIPSGMLTTKSGVTSIYGKNLFNIQSLTIQSGGLHAIGSPQYSAHNIVLTRNAKIDGNITAQTHSNNTLDFKGNGNVTLGDQSSILISAKGGANIISFGPGSNNILNLTSITADGGSNILGKALLVKTNSFDRPLNNHSHSSPNAFGGKMTISQGVGSTGEGKNIILFAPNSSQNSSIISHFNKTHGTFDLKNAVFSDTGSNTLWLDLSSSSLTHTKDAIETFSKTPHSPTDRENLALSSGIAGDITSRSGDNNIFIKGGGEKDKTHSALFGNINTSGGNNNLFLKDSVIIPSSLITSEDKVLDIGAGFSGNITTTGGITHIAMHLTHYPTSQNDIFVYNLTTTGGQTHITFGGKINAEIKTRYSKESRTTLIFAQSSNGENQETDVVKIKSSSLTYHDGFKVEITGTPHSSPLLSTIKSTQTTDEYSLALGGNTTGIISLLNSSQQHSEQGVSQNSKTHSITLKEHSSFLGDFYLDSGKSSPSVTLEDNSSVFLRNLEKSQKQQSNFHIPTLIIQNHSSNQNKTNATISVATHSSDGDHFGLLKIGNSDESGKSIVKTNSGLQGKGNATFVTRVKIGADQKTATLGGEEVSKYGNTYSDRIIIANIGDNSTSQSGIFLMQVVVEDKNNISNIKYDSSQDGEKSAKGGTKTSGNIAVLTTINTGNKQAGITLKLKESIQGFDKISGTLTSAITDINGVSKQDGDYTTYFLNSLTTSGVTEERREVSVSALGGNYDLYIANFNSLNKRMGELRDNHHSQGVWARIFCGRISNDFGMGTKTSYVTLQGGYDYAFGFEGANNYLGLALSYGTSNSSIQNTLVQSLNQEILGIDYIKSNAIEVALYNSYVQDEGWYNDSIAKFSYIFSDFSMMGQSSTYSTSNMAFTLSDEFGYRFKLGSEKEWYIDPQVEVALGYFNQTSFRQVLGDSWLNALGERLIVVRSRFGSSFGYDFKRFTKHKPIQASAYAGVFYEYDCLVGGDGILTTDLGGTSTHPSTLASNGRALFNVGVHTTIKDNTRLYFDFEKSFAGKINIDYQINVGVRYSFGENDGYIPTANKKEKLPTKIEHQDFEWEE</sequence>
<accession>A0A3D8IZ55</accession>
<dbReference type="Gene3D" id="2.40.128.130">
    <property type="entry name" value="Autotransporter beta-domain"/>
    <property type="match status" value="1"/>
</dbReference>
<organism evidence="2 3">
    <name type="scientific">Helicobacter brantae</name>
    <dbReference type="NCBI Taxonomy" id="375927"/>
    <lineage>
        <taxon>Bacteria</taxon>
        <taxon>Pseudomonadati</taxon>
        <taxon>Campylobacterota</taxon>
        <taxon>Epsilonproteobacteria</taxon>
        <taxon>Campylobacterales</taxon>
        <taxon>Helicobacteraceae</taxon>
        <taxon>Helicobacter</taxon>
    </lineage>
</organism>
<dbReference type="RefSeq" id="WP_115569643.1">
    <property type="nucleotide sequence ID" value="NZ_NXLV01000008.1"/>
</dbReference>
<dbReference type="Proteomes" id="UP000257045">
    <property type="component" value="Unassembled WGS sequence"/>
</dbReference>
<dbReference type="PROSITE" id="PS51208">
    <property type="entry name" value="AUTOTRANSPORTER"/>
    <property type="match status" value="1"/>
</dbReference>
<reference evidence="2 3" key="1">
    <citation type="submission" date="2018-04" db="EMBL/GenBank/DDBJ databases">
        <title>Novel Campyloabacter and Helicobacter Species and Strains.</title>
        <authorList>
            <person name="Mannion A.J."/>
            <person name="Shen Z."/>
            <person name="Fox J.G."/>
        </authorList>
    </citation>
    <scope>NUCLEOTIDE SEQUENCE [LARGE SCALE GENOMIC DNA]</scope>
    <source>
        <strain evidence="2 3">MIT 04-9366</strain>
    </source>
</reference>
<gene>
    <name evidence="2" type="ORF">CQA58_05085</name>
</gene>
<dbReference type="SMART" id="SM00869">
    <property type="entry name" value="Autotransporter"/>
    <property type="match status" value="1"/>
</dbReference>
<keyword evidence="3" id="KW-1185">Reference proteome</keyword>
<dbReference type="Pfam" id="PF03797">
    <property type="entry name" value="Autotransporter"/>
    <property type="match status" value="1"/>
</dbReference>
<feature type="domain" description="Autotransporter" evidence="1">
    <location>
        <begin position="1307"/>
        <end position="1596"/>
    </location>
</feature>
<dbReference type="GO" id="GO:0019867">
    <property type="term" value="C:outer membrane"/>
    <property type="evidence" value="ECO:0007669"/>
    <property type="project" value="InterPro"/>
</dbReference>
<dbReference type="InterPro" id="IPR006315">
    <property type="entry name" value="OM_autotransptr_brl_dom"/>
</dbReference>
<dbReference type="EMBL" id="NXLV01000008">
    <property type="protein sequence ID" value="RDU70548.1"/>
    <property type="molecule type" value="Genomic_DNA"/>
</dbReference>
<protein>
    <recommendedName>
        <fullName evidence="1">Autotransporter domain-containing protein</fullName>
    </recommendedName>
</protein>
<dbReference type="SUPFAM" id="SSF103515">
    <property type="entry name" value="Autotransporter"/>
    <property type="match status" value="1"/>
</dbReference>
<dbReference type="InterPro" id="IPR036709">
    <property type="entry name" value="Autotransporte_beta_dom_sf"/>
</dbReference>
<evidence type="ECO:0000313" key="3">
    <source>
        <dbReference type="Proteomes" id="UP000257045"/>
    </source>
</evidence>
<name>A0A3D8IZ55_9HELI</name>
<evidence type="ECO:0000313" key="2">
    <source>
        <dbReference type="EMBL" id="RDU70548.1"/>
    </source>
</evidence>
<evidence type="ECO:0000259" key="1">
    <source>
        <dbReference type="PROSITE" id="PS51208"/>
    </source>
</evidence>
<comment type="caution">
    <text evidence="2">The sequence shown here is derived from an EMBL/GenBank/DDBJ whole genome shotgun (WGS) entry which is preliminary data.</text>
</comment>
<dbReference type="InterPro" id="IPR005546">
    <property type="entry name" value="Autotransporte_beta"/>
</dbReference>